<feature type="domain" description="Subtilisin-like protease fibronectin type-III" evidence="2">
    <location>
        <begin position="71"/>
        <end position="159"/>
    </location>
</feature>
<evidence type="ECO:0000256" key="1">
    <source>
        <dbReference type="SAM" id="SignalP"/>
    </source>
</evidence>
<keyword evidence="4" id="KW-1185">Reference proteome</keyword>
<reference evidence="3 4" key="1">
    <citation type="submission" date="2020-08" db="EMBL/GenBank/DDBJ databases">
        <title>Plant Genome Project.</title>
        <authorList>
            <person name="Zhang R.-G."/>
        </authorList>
    </citation>
    <scope>NUCLEOTIDE SEQUENCE [LARGE SCALE GENOMIC DNA]</scope>
    <source>
        <tissue evidence="3">Rhizome</tissue>
    </source>
</reference>
<feature type="signal peptide" evidence="1">
    <location>
        <begin position="1"/>
        <end position="22"/>
    </location>
</feature>
<dbReference type="Pfam" id="PF17766">
    <property type="entry name" value="fn3_6"/>
    <property type="match status" value="1"/>
</dbReference>
<feature type="chain" id="PRO_5035212115" description="Subtilisin-like protease fibronectin type-III domain-containing protein" evidence="1">
    <location>
        <begin position="23"/>
        <end position="163"/>
    </location>
</feature>
<proteinExistence type="predicted"/>
<dbReference type="AlphaFoldDB" id="A0A8J5GVC7"/>
<dbReference type="Proteomes" id="UP000734854">
    <property type="component" value="Unassembled WGS sequence"/>
</dbReference>
<accession>A0A8J5GVC7</accession>
<evidence type="ECO:0000259" key="2">
    <source>
        <dbReference type="Pfam" id="PF17766"/>
    </source>
</evidence>
<gene>
    <name evidence="3" type="ORF">ZIOFF_028611</name>
</gene>
<keyword evidence="1" id="KW-0732">Signal</keyword>
<comment type="caution">
    <text evidence="3">The sequence shown here is derived from an EMBL/GenBank/DDBJ whole genome shotgun (WGS) entry which is preliminary data.</text>
</comment>
<name>A0A8J5GVC7_ZINOF</name>
<evidence type="ECO:0000313" key="4">
    <source>
        <dbReference type="Proteomes" id="UP000734854"/>
    </source>
</evidence>
<protein>
    <recommendedName>
        <fullName evidence="2">Subtilisin-like protease fibronectin type-III domain-containing protein</fullName>
    </recommendedName>
</protein>
<dbReference type="EMBL" id="JACMSC010000008">
    <property type="protein sequence ID" value="KAG6510586.1"/>
    <property type="molecule type" value="Genomic_DNA"/>
</dbReference>
<evidence type="ECO:0000313" key="3">
    <source>
        <dbReference type="EMBL" id="KAG6510586.1"/>
    </source>
</evidence>
<organism evidence="3 4">
    <name type="scientific">Zingiber officinale</name>
    <name type="common">Ginger</name>
    <name type="synonym">Amomum zingiber</name>
    <dbReference type="NCBI Taxonomy" id="94328"/>
    <lineage>
        <taxon>Eukaryota</taxon>
        <taxon>Viridiplantae</taxon>
        <taxon>Streptophyta</taxon>
        <taxon>Embryophyta</taxon>
        <taxon>Tracheophyta</taxon>
        <taxon>Spermatophyta</taxon>
        <taxon>Magnoliopsida</taxon>
        <taxon>Liliopsida</taxon>
        <taxon>Zingiberales</taxon>
        <taxon>Zingiberaceae</taxon>
        <taxon>Zingiber</taxon>
    </lineage>
</organism>
<sequence>MERLKRIHFPLCILLCFALSQASYAPIATPQRQTYIVHVRLPEGIAADQLQETFYRSFLSAVNPELKFIHAANATTVTLERRLKNVGAPSATYMAVVGAPSGVNVRVYPSILRFNSLNQEMKFSVTLNMAGGGSGGASATQGYLKWISSQREVRSPISVTYKM</sequence>
<dbReference type="InterPro" id="IPR041469">
    <property type="entry name" value="Subtilisin-like_FN3"/>
</dbReference>
<dbReference type="Gene3D" id="2.60.40.2310">
    <property type="match status" value="1"/>
</dbReference>